<keyword evidence="4" id="KW-0548">Nucleotidyltransferase</keyword>
<dbReference type="InterPro" id="IPR029044">
    <property type="entry name" value="Nucleotide-diphossugar_trans"/>
</dbReference>
<dbReference type="SUPFAM" id="SSF53448">
    <property type="entry name" value="Nucleotide-diphospho-sugar transferases"/>
    <property type="match status" value="1"/>
</dbReference>
<evidence type="ECO:0000256" key="3">
    <source>
        <dbReference type="ARBA" id="ARBA00022679"/>
    </source>
</evidence>
<gene>
    <name evidence="11" type="ORF">Megvenef_01259</name>
</gene>
<name>A0ABU5NDP1_9RICK</name>
<comment type="catalytic activity">
    <reaction evidence="8">
        <text>N-acetyl-alpha-D-glucosamine 1-phosphate + UTP + H(+) = UDP-N-acetyl-alpha-D-glucosamine + diphosphate</text>
        <dbReference type="Rhea" id="RHEA:13509"/>
        <dbReference type="ChEBI" id="CHEBI:15378"/>
        <dbReference type="ChEBI" id="CHEBI:33019"/>
        <dbReference type="ChEBI" id="CHEBI:46398"/>
        <dbReference type="ChEBI" id="CHEBI:57705"/>
        <dbReference type="ChEBI" id="CHEBI:57776"/>
        <dbReference type="EC" id="2.7.7.23"/>
    </reaction>
</comment>
<keyword evidence="12" id="KW-1185">Reference proteome</keyword>
<evidence type="ECO:0000256" key="9">
    <source>
        <dbReference type="ARBA" id="ARBA00049628"/>
    </source>
</evidence>
<comment type="similarity">
    <text evidence="2">In the N-terminal section; belongs to the N-acetylglucosamine-1-phosphate uridyltransferase family.</text>
</comment>
<dbReference type="Pfam" id="PF12804">
    <property type="entry name" value="NTP_transf_3"/>
    <property type="match status" value="1"/>
</dbReference>
<evidence type="ECO:0000256" key="8">
    <source>
        <dbReference type="ARBA" id="ARBA00048493"/>
    </source>
</evidence>
<evidence type="ECO:0000256" key="2">
    <source>
        <dbReference type="ARBA" id="ARBA00007947"/>
    </source>
</evidence>
<keyword evidence="3" id="KW-0808">Transferase</keyword>
<dbReference type="EMBL" id="JARJFB010000107">
    <property type="protein sequence ID" value="MEA0971284.1"/>
    <property type="molecule type" value="Genomic_DNA"/>
</dbReference>
<evidence type="ECO:0000313" key="12">
    <source>
        <dbReference type="Proteomes" id="UP001291687"/>
    </source>
</evidence>
<reference evidence="11 12" key="1">
    <citation type="submission" date="2023-03" db="EMBL/GenBank/DDBJ databases">
        <title>Host association and intracellularity evolved multiple times independently in the Rickettsiales.</title>
        <authorList>
            <person name="Castelli M."/>
            <person name="Nardi T."/>
            <person name="Gammuto L."/>
            <person name="Bellinzona G."/>
            <person name="Sabaneyeva E."/>
            <person name="Potekhin A."/>
            <person name="Serra V."/>
            <person name="Petroni G."/>
            <person name="Sassera D."/>
        </authorList>
    </citation>
    <scope>NUCLEOTIDE SEQUENCE [LARGE SCALE GENOMIC DNA]</scope>
    <source>
        <strain evidence="11 12">Sr 2-6</strain>
    </source>
</reference>
<sequence length="241" mass="26748">MQIIILAAGKGSRMNSSLPKVMHKVGGTPMLERVIQNCNKVSNDLVLVYSKHLDPYLHMFSNRCKLVNQAEQLGTAHAVAVAKDLFNNNDNIGVIYGDNPLITAEIIIGLFDHLNKTDSKIVTLAFEYEQQNQYGRIILDKADNFQKIVESKFATPEEKEVTLCNSGIMAFAPGILTKYIDSCLISDSNNHGKELYLTNIIEICALAGEKVSYYKSLDHQLVVGVNTQSELDSVNSLIQKK</sequence>
<evidence type="ECO:0000313" key="11">
    <source>
        <dbReference type="EMBL" id="MEA0971284.1"/>
    </source>
</evidence>
<dbReference type="InterPro" id="IPR050065">
    <property type="entry name" value="GlmU-like"/>
</dbReference>
<evidence type="ECO:0000259" key="10">
    <source>
        <dbReference type="Pfam" id="PF12804"/>
    </source>
</evidence>
<dbReference type="RefSeq" id="WP_322777186.1">
    <property type="nucleotide sequence ID" value="NZ_JARJFB010000107.1"/>
</dbReference>
<feature type="domain" description="MobA-like NTP transferase" evidence="10">
    <location>
        <begin position="4"/>
        <end position="130"/>
    </location>
</feature>
<proteinExistence type="inferred from homology"/>
<keyword evidence="5" id="KW-0460">Magnesium</keyword>
<dbReference type="Proteomes" id="UP001291687">
    <property type="component" value="Unassembled WGS sequence"/>
</dbReference>
<comment type="catalytic activity">
    <reaction evidence="7">
        <text>alpha-D-glucosamine 1-phosphate + acetyl-CoA = N-acetyl-alpha-D-glucosamine 1-phosphate + CoA + H(+)</text>
        <dbReference type="Rhea" id="RHEA:13725"/>
        <dbReference type="ChEBI" id="CHEBI:15378"/>
        <dbReference type="ChEBI" id="CHEBI:57287"/>
        <dbReference type="ChEBI" id="CHEBI:57288"/>
        <dbReference type="ChEBI" id="CHEBI:57776"/>
        <dbReference type="ChEBI" id="CHEBI:58516"/>
        <dbReference type="EC" id="2.3.1.157"/>
    </reaction>
</comment>
<evidence type="ECO:0000256" key="1">
    <source>
        <dbReference type="ARBA" id="ARBA00007707"/>
    </source>
</evidence>
<keyword evidence="6" id="KW-0012">Acyltransferase</keyword>
<dbReference type="PANTHER" id="PTHR43584">
    <property type="entry name" value="NUCLEOTIDYL TRANSFERASE"/>
    <property type="match status" value="1"/>
</dbReference>
<protein>
    <submittedName>
        <fullName evidence="11">Glm-U-like UDP-N-acetylglucosamine pyrophosphorylase</fullName>
    </submittedName>
</protein>
<dbReference type="PANTHER" id="PTHR43584:SF3">
    <property type="entry name" value="BIFUNCTIONAL PROTEIN GLMU"/>
    <property type="match status" value="1"/>
</dbReference>
<dbReference type="Gene3D" id="3.90.550.10">
    <property type="entry name" value="Spore Coat Polysaccharide Biosynthesis Protein SpsA, Chain A"/>
    <property type="match status" value="1"/>
</dbReference>
<comment type="similarity">
    <text evidence="1">In the C-terminal section; belongs to the transferase hexapeptide repeat family.</text>
</comment>
<evidence type="ECO:0000256" key="5">
    <source>
        <dbReference type="ARBA" id="ARBA00022842"/>
    </source>
</evidence>
<comment type="function">
    <text evidence="9">Catalyzes the last two sequential reactions in the de novo biosynthetic pathway for UDP-N-acetylglucosamine (UDP-GlcNAc). The C-terminal domain catalyzes the transfer of acetyl group from acetyl coenzyme A to glucosamine-1-phosphate (GlcN-1-P) to produce N-acetylglucosamine-1-phosphate (GlcNAc-1-P), which is converted into UDP-GlcNAc by the transfer of uridine 5-monophosphate (from uridine 5-triphosphate), a reaction catalyzed by the N-terminal domain.</text>
</comment>
<dbReference type="InterPro" id="IPR025877">
    <property type="entry name" value="MobA-like_NTP_Trfase"/>
</dbReference>
<comment type="caution">
    <text evidence="11">The sequence shown here is derived from an EMBL/GenBank/DDBJ whole genome shotgun (WGS) entry which is preliminary data.</text>
</comment>
<evidence type="ECO:0000256" key="7">
    <source>
        <dbReference type="ARBA" id="ARBA00048247"/>
    </source>
</evidence>
<evidence type="ECO:0000256" key="4">
    <source>
        <dbReference type="ARBA" id="ARBA00022695"/>
    </source>
</evidence>
<accession>A0ABU5NDP1</accession>
<evidence type="ECO:0000256" key="6">
    <source>
        <dbReference type="ARBA" id="ARBA00023315"/>
    </source>
</evidence>
<organism evidence="11 12">
    <name type="scientific">Candidatus Megaera venefica</name>
    <dbReference type="NCBI Taxonomy" id="2055910"/>
    <lineage>
        <taxon>Bacteria</taxon>
        <taxon>Pseudomonadati</taxon>
        <taxon>Pseudomonadota</taxon>
        <taxon>Alphaproteobacteria</taxon>
        <taxon>Rickettsiales</taxon>
        <taxon>Rickettsiaceae</taxon>
        <taxon>Candidatus Megaera</taxon>
    </lineage>
</organism>